<dbReference type="AlphaFoldDB" id="A0A8H6WBL6"/>
<evidence type="ECO:0000313" key="10">
    <source>
        <dbReference type="EMBL" id="KAF7312749.1"/>
    </source>
</evidence>
<dbReference type="PROSITE" id="PS00108">
    <property type="entry name" value="PROTEIN_KINASE_ST"/>
    <property type="match status" value="1"/>
</dbReference>
<dbReference type="Proteomes" id="UP000636479">
    <property type="component" value="Unassembled WGS sequence"/>
</dbReference>
<keyword evidence="1 7" id="KW-0723">Serine/threonine-protein kinase</keyword>
<evidence type="ECO:0000256" key="5">
    <source>
        <dbReference type="ARBA" id="ARBA00022840"/>
    </source>
</evidence>
<accession>A0A8H6WBL6</accession>
<dbReference type="RefSeq" id="XP_037224857.1">
    <property type="nucleotide sequence ID" value="XM_037359762.1"/>
</dbReference>
<reference evidence="10" key="1">
    <citation type="submission" date="2020-05" db="EMBL/GenBank/DDBJ databases">
        <title>Mycena genomes resolve the evolution of fungal bioluminescence.</title>
        <authorList>
            <person name="Tsai I.J."/>
        </authorList>
    </citation>
    <scope>NUCLEOTIDE SEQUENCE</scope>
    <source>
        <strain evidence="10">171206Taipei</strain>
    </source>
</reference>
<dbReference type="InterPro" id="IPR008271">
    <property type="entry name" value="Ser/Thr_kinase_AS"/>
</dbReference>
<comment type="similarity">
    <text evidence="7">Belongs to the protein kinase superfamily.</text>
</comment>
<evidence type="ECO:0000256" key="3">
    <source>
        <dbReference type="ARBA" id="ARBA00022741"/>
    </source>
</evidence>
<gene>
    <name evidence="10" type="ORF">MIND_00290000</name>
</gene>
<sequence length="336" mass="37716">MSCSSQTLPDLTGAIIDGDLELLTLLGEGSYGKVYQAQFTTIPNHYLAVKCMPRCRRRSQHARLQSKELRNHKAVSKHPGVVTLYREIVTDEFVFVVLDCADTDLFKVMASGLVFTNRPQLIKEAINSILDALSYMHRKGVYHRDLKPENLLCDRNGKNIRIADFGLSTQRSYSNRHWCGSLPYMSPETLDSRHPSASSGYSTKSSDLWAVAIMLCAFVSGGLPWGRPHASDGAYAAFLKNDDYLMSRLHITQETNDLLKRCFHTKRRHRPTLEEFRDAVNSIDRFSTSDPVVVSRTPVTPVAKPTSPSAEPSPKKTTRSRRSSLDSLARTIGLKR</sequence>
<dbReference type="PROSITE" id="PS00107">
    <property type="entry name" value="PROTEIN_KINASE_ATP"/>
    <property type="match status" value="1"/>
</dbReference>
<evidence type="ECO:0000256" key="7">
    <source>
        <dbReference type="RuleBase" id="RU000304"/>
    </source>
</evidence>
<evidence type="ECO:0000256" key="4">
    <source>
        <dbReference type="ARBA" id="ARBA00022777"/>
    </source>
</evidence>
<dbReference type="SUPFAM" id="SSF56112">
    <property type="entry name" value="Protein kinase-like (PK-like)"/>
    <property type="match status" value="1"/>
</dbReference>
<dbReference type="PANTHER" id="PTHR24345">
    <property type="entry name" value="SERINE/THREONINE-PROTEIN KINASE PLK"/>
    <property type="match status" value="1"/>
</dbReference>
<dbReference type="InterPro" id="IPR017441">
    <property type="entry name" value="Protein_kinase_ATP_BS"/>
</dbReference>
<evidence type="ECO:0000256" key="8">
    <source>
        <dbReference type="SAM" id="MobiDB-lite"/>
    </source>
</evidence>
<dbReference type="GO" id="GO:0005634">
    <property type="term" value="C:nucleus"/>
    <property type="evidence" value="ECO:0007669"/>
    <property type="project" value="TreeGrafter"/>
</dbReference>
<keyword evidence="4 10" id="KW-0418">Kinase</keyword>
<dbReference type="GeneID" id="59342278"/>
<keyword evidence="11" id="KW-1185">Reference proteome</keyword>
<dbReference type="GO" id="GO:0004674">
    <property type="term" value="F:protein serine/threonine kinase activity"/>
    <property type="evidence" value="ECO:0007669"/>
    <property type="project" value="UniProtKB-KW"/>
</dbReference>
<keyword evidence="2" id="KW-0808">Transferase</keyword>
<feature type="domain" description="Protein kinase" evidence="9">
    <location>
        <begin position="20"/>
        <end position="293"/>
    </location>
</feature>
<feature type="region of interest" description="Disordered" evidence="8">
    <location>
        <begin position="296"/>
        <end position="336"/>
    </location>
</feature>
<name>A0A8H6WBL6_9AGAR</name>
<keyword evidence="5 6" id="KW-0067">ATP-binding</keyword>
<evidence type="ECO:0000259" key="9">
    <source>
        <dbReference type="PROSITE" id="PS50011"/>
    </source>
</evidence>
<dbReference type="OrthoDB" id="541276at2759"/>
<dbReference type="EMBL" id="JACAZF010000002">
    <property type="protein sequence ID" value="KAF7312749.1"/>
    <property type="molecule type" value="Genomic_DNA"/>
</dbReference>
<proteinExistence type="inferred from homology"/>
<dbReference type="Gene3D" id="1.10.510.10">
    <property type="entry name" value="Transferase(Phosphotransferase) domain 1"/>
    <property type="match status" value="1"/>
</dbReference>
<dbReference type="GO" id="GO:0005524">
    <property type="term" value="F:ATP binding"/>
    <property type="evidence" value="ECO:0007669"/>
    <property type="project" value="UniProtKB-UniRule"/>
</dbReference>
<organism evidence="10 11">
    <name type="scientific">Mycena indigotica</name>
    <dbReference type="NCBI Taxonomy" id="2126181"/>
    <lineage>
        <taxon>Eukaryota</taxon>
        <taxon>Fungi</taxon>
        <taxon>Dikarya</taxon>
        <taxon>Basidiomycota</taxon>
        <taxon>Agaricomycotina</taxon>
        <taxon>Agaricomycetes</taxon>
        <taxon>Agaricomycetidae</taxon>
        <taxon>Agaricales</taxon>
        <taxon>Marasmiineae</taxon>
        <taxon>Mycenaceae</taxon>
        <taxon>Mycena</taxon>
    </lineage>
</organism>
<keyword evidence="3 6" id="KW-0547">Nucleotide-binding</keyword>
<evidence type="ECO:0000256" key="2">
    <source>
        <dbReference type="ARBA" id="ARBA00022679"/>
    </source>
</evidence>
<evidence type="ECO:0000256" key="1">
    <source>
        <dbReference type="ARBA" id="ARBA00022527"/>
    </source>
</evidence>
<evidence type="ECO:0000256" key="6">
    <source>
        <dbReference type="PROSITE-ProRule" id="PRU10141"/>
    </source>
</evidence>
<dbReference type="PANTHER" id="PTHR24345:SF0">
    <property type="entry name" value="CELL CYCLE SERINE_THREONINE-PROTEIN KINASE CDC5_MSD2"/>
    <property type="match status" value="1"/>
</dbReference>
<dbReference type="SMART" id="SM00220">
    <property type="entry name" value="S_TKc"/>
    <property type="match status" value="1"/>
</dbReference>
<dbReference type="PROSITE" id="PS50011">
    <property type="entry name" value="PROTEIN_KINASE_DOM"/>
    <property type="match status" value="1"/>
</dbReference>
<dbReference type="InterPro" id="IPR000719">
    <property type="entry name" value="Prot_kinase_dom"/>
</dbReference>
<feature type="binding site" evidence="6">
    <location>
        <position position="50"/>
    </location>
    <ligand>
        <name>ATP</name>
        <dbReference type="ChEBI" id="CHEBI:30616"/>
    </ligand>
</feature>
<dbReference type="InterPro" id="IPR011009">
    <property type="entry name" value="Kinase-like_dom_sf"/>
</dbReference>
<dbReference type="Pfam" id="PF00069">
    <property type="entry name" value="Pkinase"/>
    <property type="match status" value="1"/>
</dbReference>
<evidence type="ECO:0000313" key="11">
    <source>
        <dbReference type="Proteomes" id="UP000636479"/>
    </source>
</evidence>
<protein>
    <submittedName>
        <fullName evidence="10">Protein kinase domain-containing protein</fullName>
    </submittedName>
</protein>
<comment type="caution">
    <text evidence="10">The sequence shown here is derived from an EMBL/GenBank/DDBJ whole genome shotgun (WGS) entry which is preliminary data.</text>
</comment>